<evidence type="ECO:0000256" key="2">
    <source>
        <dbReference type="ARBA" id="ARBA00012157"/>
    </source>
</evidence>
<organism evidence="11 12">
    <name type="scientific">Pyrobaculum islandicum (strain DSM 4184 / JCM 9189 / GEO3)</name>
    <dbReference type="NCBI Taxonomy" id="384616"/>
    <lineage>
        <taxon>Archaea</taxon>
        <taxon>Thermoproteota</taxon>
        <taxon>Thermoprotei</taxon>
        <taxon>Thermoproteales</taxon>
        <taxon>Thermoproteaceae</taxon>
        <taxon>Pyrobaculum</taxon>
    </lineage>
</organism>
<dbReference type="EC" id="2.7.1.78" evidence="2"/>
<evidence type="ECO:0000256" key="6">
    <source>
        <dbReference type="ARBA" id="ARBA00022840"/>
    </source>
</evidence>
<comment type="catalytic activity">
    <reaction evidence="8">
        <text>a 5'-end dephospho-ribonucleoside-RNA + ATP = a 5'-end 5'-phospho-ribonucleoside-RNA + ADP + H(+)</text>
        <dbReference type="Rhea" id="RHEA:54580"/>
        <dbReference type="Rhea" id="RHEA-COMP:13936"/>
        <dbReference type="Rhea" id="RHEA-COMP:15179"/>
        <dbReference type="ChEBI" id="CHEBI:15378"/>
        <dbReference type="ChEBI" id="CHEBI:30616"/>
        <dbReference type="ChEBI" id="CHEBI:138282"/>
        <dbReference type="ChEBI" id="CHEBI:138284"/>
        <dbReference type="ChEBI" id="CHEBI:456216"/>
        <dbReference type="EC" id="2.7.1.78"/>
    </reaction>
</comment>
<dbReference type="Proteomes" id="UP000002595">
    <property type="component" value="Chromosome"/>
</dbReference>
<keyword evidence="4" id="KW-0547">Nucleotide-binding</keyword>
<evidence type="ECO:0000256" key="7">
    <source>
        <dbReference type="ARBA" id="ARBA00024737"/>
    </source>
</evidence>
<dbReference type="InterPro" id="IPR027417">
    <property type="entry name" value="P-loop_NTPase"/>
</dbReference>
<comment type="function">
    <text evidence="7">Polynucleotide kinase that can phosphorylate the 5'-hydroxyl groups of both single-stranded RNA (ssRNA) and single-stranded DNA (ssDNA). Exhibits a strong preference for ssRNA.</text>
</comment>
<dbReference type="Pfam" id="PF16575">
    <property type="entry name" value="CLP1_P"/>
    <property type="match status" value="1"/>
</dbReference>
<dbReference type="STRING" id="384616.Pisl_1123"/>
<dbReference type="EMBL" id="CP000504">
    <property type="protein sequence ID" value="ABL88294.1"/>
    <property type="molecule type" value="Genomic_DNA"/>
</dbReference>
<dbReference type="AlphaFoldDB" id="A1RTL2"/>
<sequence>MSTVVVPQGYTALLRGPATVECREPCRVFGGVFHRFEIPPHKQYPVEGPAVFTIESGVVAIVNGSAIPQDWHLELSGVVALVGPTDAGKSSLSTYLVNIHTSQGKKVCIVDADVGQSDIGPPGFVSYSCTTSPIPHISELEPYDAYFVGTTNLQGVEELLVAGVVWGVRRSIAQYPHLVVINTPGWTTGRGLQLLRAVVDAVEPTVINIGEAALPGRLISKPRHVLPRGPQERRELRNLSYRRHVKLIEKTQIDLEKMAVCKWEKGLVCPWGRYTPADVSEPQKKGREFIVPHHYLRHIFAALYKNGKLVGYAIVEKFEPKIVAYVTTTDFDEIRIGKIRLDPQTLEELEPLP</sequence>
<dbReference type="RefSeq" id="WP_011762869.1">
    <property type="nucleotide sequence ID" value="NC_008701.1"/>
</dbReference>
<dbReference type="InterPro" id="IPR045116">
    <property type="entry name" value="Clp1/Grc3"/>
</dbReference>
<evidence type="ECO:0000256" key="4">
    <source>
        <dbReference type="ARBA" id="ARBA00022741"/>
    </source>
</evidence>
<keyword evidence="5" id="KW-0418">Kinase</keyword>
<keyword evidence="6" id="KW-0067">ATP-binding</keyword>
<keyword evidence="3" id="KW-0808">Transferase</keyword>
<dbReference type="SUPFAM" id="SSF52540">
    <property type="entry name" value="P-loop containing nucleoside triphosphate hydrolases"/>
    <property type="match status" value="1"/>
</dbReference>
<evidence type="ECO:0000313" key="11">
    <source>
        <dbReference type="EMBL" id="ABL88294.1"/>
    </source>
</evidence>
<dbReference type="GO" id="GO:0005524">
    <property type="term" value="F:ATP binding"/>
    <property type="evidence" value="ECO:0007669"/>
    <property type="project" value="UniProtKB-KW"/>
</dbReference>
<feature type="domain" description="Clp1 P-loop" evidence="10">
    <location>
        <begin position="83"/>
        <end position="209"/>
    </location>
</feature>
<dbReference type="eggNOG" id="arCOG04127">
    <property type="taxonomic scope" value="Archaea"/>
</dbReference>
<evidence type="ECO:0000313" key="12">
    <source>
        <dbReference type="Proteomes" id="UP000002595"/>
    </source>
</evidence>
<protein>
    <recommendedName>
        <fullName evidence="2">polynucleotide 5'-hydroxyl-kinase</fullName>
        <ecNumber evidence="2">2.7.1.78</ecNumber>
    </recommendedName>
</protein>
<evidence type="ECO:0000256" key="8">
    <source>
        <dbReference type="ARBA" id="ARBA00044641"/>
    </source>
</evidence>
<dbReference type="KEGG" id="pis:Pisl_1123"/>
<evidence type="ECO:0000256" key="9">
    <source>
        <dbReference type="ARBA" id="ARBA00044673"/>
    </source>
</evidence>
<dbReference type="HOGENOM" id="CLU_051301_1_1_2"/>
<dbReference type="PANTHER" id="PTHR12755">
    <property type="entry name" value="CLEAVAGE/POLYADENYLATION FACTOR IA SUBUNIT CLP1P"/>
    <property type="match status" value="1"/>
</dbReference>
<evidence type="ECO:0000256" key="1">
    <source>
        <dbReference type="ARBA" id="ARBA00001968"/>
    </source>
</evidence>
<dbReference type="GO" id="GO:0051734">
    <property type="term" value="F:ATP-dependent polynucleotide 5'-hydroxyl-kinase activity"/>
    <property type="evidence" value="ECO:0007669"/>
    <property type="project" value="UniProtKB-EC"/>
</dbReference>
<dbReference type="InterPro" id="IPR032319">
    <property type="entry name" value="CLP1_P"/>
</dbReference>
<dbReference type="PANTHER" id="PTHR12755:SF3">
    <property type="entry name" value="POLYNUCLEOTIDE 5'-HYDROXYL-KINASE NOL9"/>
    <property type="match status" value="1"/>
</dbReference>
<comment type="cofactor">
    <cofactor evidence="1">
        <name>a divalent metal cation</name>
        <dbReference type="ChEBI" id="CHEBI:60240"/>
    </cofactor>
</comment>
<gene>
    <name evidence="11" type="ordered locus">Pisl_1123</name>
</gene>
<evidence type="ECO:0000259" key="10">
    <source>
        <dbReference type="Pfam" id="PF16575"/>
    </source>
</evidence>
<dbReference type="Gene3D" id="3.40.50.300">
    <property type="entry name" value="P-loop containing nucleotide triphosphate hydrolases"/>
    <property type="match status" value="1"/>
</dbReference>
<comment type="catalytic activity">
    <reaction evidence="9">
        <text>a 5'-end dephospho-2'-deoxyribonucleoside-DNA + ATP = a 5'-end 5'-phospho-2'-deoxyribonucleoside-DNA + ADP + H(+)</text>
        <dbReference type="Rhea" id="RHEA:15669"/>
        <dbReference type="Rhea" id="RHEA-COMP:13180"/>
        <dbReference type="Rhea" id="RHEA-COMP:13184"/>
        <dbReference type="ChEBI" id="CHEBI:15378"/>
        <dbReference type="ChEBI" id="CHEBI:30616"/>
        <dbReference type="ChEBI" id="CHEBI:136412"/>
        <dbReference type="ChEBI" id="CHEBI:136416"/>
        <dbReference type="ChEBI" id="CHEBI:456216"/>
        <dbReference type="EC" id="2.7.1.78"/>
    </reaction>
</comment>
<reference evidence="11" key="1">
    <citation type="submission" date="2006-12" db="EMBL/GenBank/DDBJ databases">
        <title>Complete sequence of Pyrobaculum islandicum DSM 4184.</title>
        <authorList>
            <person name="Copeland A."/>
            <person name="Lucas S."/>
            <person name="Lapidus A."/>
            <person name="Barry K."/>
            <person name="Detter J.C."/>
            <person name="Glavina del Rio T."/>
            <person name="Dalin E."/>
            <person name="Tice H."/>
            <person name="Pitluck S."/>
            <person name="Meincke L."/>
            <person name="Brettin T."/>
            <person name="Bruce D."/>
            <person name="Han C."/>
            <person name="Tapia R."/>
            <person name="Gilna P."/>
            <person name="Schmutz J."/>
            <person name="Larimer F."/>
            <person name="Land M."/>
            <person name="Hauser L."/>
            <person name="Kyrpides N."/>
            <person name="Mikhailova N."/>
            <person name="Cozen A.E."/>
            <person name="Fitz-Gibbon S.T."/>
            <person name="House C.H."/>
            <person name="Saltikov C."/>
            <person name="Lowe T."/>
            <person name="Richardson P."/>
        </authorList>
    </citation>
    <scope>NUCLEOTIDE SEQUENCE [LARGE SCALE GENOMIC DNA]</scope>
    <source>
        <strain evidence="11">DSM 4184</strain>
    </source>
</reference>
<dbReference type="GeneID" id="4616693"/>
<evidence type="ECO:0000256" key="3">
    <source>
        <dbReference type="ARBA" id="ARBA00022679"/>
    </source>
</evidence>
<evidence type="ECO:0000256" key="5">
    <source>
        <dbReference type="ARBA" id="ARBA00022777"/>
    </source>
</evidence>
<proteinExistence type="predicted"/>
<keyword evidence="12" id="KW-1185">Reference proteome</keyword>
<dbReference type="OrthoDB" id="359472at2157"/>
<dbReference type="GO" id="GO:0006396">
    <property type="term" value="P:RNA processing"/>
    <property type="evidence" value="ECO:0007669"/>
    <property type="project" value="InterPro"/>
</dbReference>
<accession>A1RTL2</accession>
<name>A1RTL2_PYRIL</name>